<evidence type="ECO:0000313" key="3">
    <source>
        <dbReference type="Proteomes" id="UP000095185"/>
    </source>
</evidence>
<dbReference type="Pfam" id="PF00857">
    <property type="entry name" value="Isochorismatase"/>
    <property type="match status" value="1"/>
</dbReference>
<dbReference type="InterPro" id="IPR000868">
    <property type="entry name" value="Isochorismatase-like_dom"/>
</dbReference>
<dbReference type="RefSeq" id="WP_069808804.1">
    <property type="nucleotide sequence ID" value="NZ_CP017305.1"/>
</dbReference>
<evidence type="ECO:0000259" key="1">
    <source>
        <dbReference type="Pfam" id="PF00857"/>
    </source>
</evidence>
<evidence type="ECO:0000313" key="2">
    <source>
        <dbReference type="EMBL" id="AOS83078.1"/>
    </source>
</evidence>
<protein>
    <submittedName>
        <fullName evidence="2">Hydrolase</fullName>
    </submittedName>
</protein>
<dbReference type="EMBL" id="CP017305">
    <property type="protein sequence ID" value="AOS83078.1"/>
    <property type="molecule type" value="Genomic_DNA"/>
</dbReference>
<reference evidence="2" key="1">
    <citation type="submission" date="2016-09" db="EMBL/GenBank/DDBJ databases">
        <title>Genome sequence of Chlorobaculum limnaeum.</title>
        <authorList>
            <person name="Liu Z."/>
            <person name="Tank M."/>
            <person name="Bryant D.A."/>
        </authorList>
    </citation>
    <scope>NUCLEOTIDE SEQUENCE [LARGE SCALE GENOMIC DNA]</scope>
    <source>
        <strain evidence="2">DSM 1677</strain>
    </source>
</reference>
<dbReference type="Gene3D" id="3.40.50.850">
    <property type="entry name" value="Isochorismatase-like"/>
    <property type="match status" value="1"/>
</dbReference>
<keyword evidence="2" id="KW-0378">Hydrolase</keyword>
<dbReference type="Proteomes" id="UP000095185">
    <property type="component" value="Chromosome"/>
</dbReference>
<proteinExistence type="predicted"/>
<organism evidence="2 3">
    <name type="scientific">Chlorobaculum limnaeum</name>
    <dbReference type="NCBI Taxonomy" id="274537"/>
    <lineage>
        <taxon>Bacteria</taxon>
        <taxon>Pseudomonadati</taxon>
        <taxon>Chlorobiota</taxon>
        <taxon>Chlorobiia</taxon>
        <taxon>Chlorobiales</taxon>
        <taxon>Chlorobiaceae</taxon>
        <taxon>Chlorobaculum</taxon>
    </lineage>
</organism>
<dbReference type="KEGG" id="clz:BIU88_02300"/>
<sequence length="181" mass="20005">MITPKETLLLVIDIQEKLAPAVFHSDRGIKNTGKLIRACKLLGVPVVHTEQYPKGLGRTVDELGVLIGDEPPFEKLSFSCCGNNEFMKRLRALGRNDILVVGMETHVCVYQTCVELLEFGYNVHLVTDGVSSRSEENRALGIRCIERAGAALTSTEMAIFELLRIAEGDTFKAISKIVKED</sequence>
<keyword evidence="3" id="KW-1185">Reference proteome</keyword>
<dbReference type="GO" id="GO:0016787">
    <property type="term" value="F:hydrolase activity"/>
    <property type="evidence" value="ECO:0007669"/>
    <property type="project" value="UniProtKB-KW"/>
</dbReference>
<dbReference type="CDD" id="cd01012">
    <property type="entry name" value="YcaC_related"/>
    <property type="match status" value="1"/>
</dbReference>
<accession>A0A1D8D5D8</accession>
<dbReference type="PANTHER" id="PTHR14119">
    <property type="entry name" value="HYDROLASE"/>
    <property type="match status" value="1"/>
</dbReference>
<dbReference type="InterPro" id="IPR050993">
    <property type="entry name" value="Isochorismatase_domain"/>
</dbReference>
<gene>
    <name evidence="2" type="ORF">BIU88_02300</name>
</gene>
<dbReference type="STRING" id="274537.BIU88_02300"/>
<feature type="domain" description="Isochorismatase-like" evidence="1">
    <location>
        <begin position="7"/>
        <end position="156"/>
    </location>
</feature>
<dbReference type="OrthoDB" id="9789777at2"/>
<dbReference type="PANTHER" id="PTHR14119:SF3">
    <property type="entry name" value="ISOCHORISMATASE DOMAIN-CONTAINING PROTEIN 2"/>
    <property type="match status" value="1"/>
</dbReference>
<name>A0A1D8D5D8_CHLLM</name>
<dbReference type="SUPFAM" id="SSF52499">
    <property type="entry name" value="Isochorismatase-like hydrolases"/>
    <property type="match status" value="1"/>
</dbReference>
<dbReference type="AlphaFoldDB" id="A0A1D8D5D8"/>
<dbReference type="InterPro" id="IPR036380">
    <property type="entry name" value="Isochorismatase-like_sf"/>
</dbReference>